<evidence type="ECO:0000256" key="10">
    <source>
        <dbReference type="NCBIfam" id="TIGR00551"/>
    </source>
</evidence>
<evidence type="ECO:0000256" key="7">
    <source>
        <dbReference type="ARBA" id="ARBA00022827"/>
    </source>
</evidence>
<dbReference type="InterPro" id="IPR036188">
    <property type="entry name" value="FAD/NAD-bd_sf"/>
</dbReference>
<comment type="function">
    <text evidence="11">Catalyzes the oxidation of L-aspartate to iminoaspartate.</text>
</comment>
<gene>
    <name evidence="14" type="primary">nadB</name>
    <name evidence="14" type="ORF">COT02_04365</name>
</gene>
<dbReference type="NCBIfam" id="TIGR00551">
    <property type="entry name" value="nadB"/>
    <property type="match status" value="1"/>
</dbReference>
<sequence>MKNNFDYIIVGSGIAGLTTALTLSNSGNVAIFTKKNPSDSSTNLAQGGMAAMIGKGDQADWHIEDTMKAGAFHNKKSAVSLLIKDSHNAHSWLKLQGVLFDAKPSLEAGHRLPRIFHTTDFTGADIEKTLLKKISENKNIKIFKDSNAVDLIVEKNICYGVVILNKNEVIQYLAKAVILATGGSGQVYQWTTNPEVATGDGIAIAKRAGAKTKDLEFVQFHPTAFKADISPLFLLSERLRGEGAWLVDEKGKRFVDELLPRDIVARAVFEKQKTSEVYLIMAHLDKKEIIRKLPNIYKKLKTYGYDLTKDNVPITPAAHYQCGGVVTDLDGKTSVKNLFAVGEVARTGVHGANRLASNSLLEGVVWGRRAGNNIKKIRNSKFEILNKKFKYSKILIKLNKNNKKILNKIKSDIQKIMWEKVGIVRHKSKMLEALKIFKNYKIQLGKIKAKDGVSLQLIEASNLTEVALAITQAALNRPKSLGAHYLV</sequence>
<accession>A0A2M6YTF9</accession>
<comment type="pathway">
    <text evidence="2 11">Cofactor biosynthesis; NAD(+) biosynthesis; iminoaspartate from L-aspartate (oxidase route): step 1/1.</text>
</comment>
<dbReference type="SUPFAM" id="SSF51905">
    <property type="entry name" value="FAD/NAD(P)-binding domain"/>
    <property type="match status" value="1"/>
</dbReference>
<organism evidence="14 15">
    <name type="scientific">Candidatus Roizmanbacteria bacterium CG07_land_8_20_14_0_80_34_15</name>
    <dbReference type="NCBI Taxonomy" id="1974849"/>
    <lineage>
        <taxon>Bacteria</taxon>
        <taxon>Candidatus Roizmaniibacteriota</taxon>
    </lineage>
</organism>
<name>A0A2M6YTF9_9BACT</name>
<dbReference type="EMBL" id="PEWY01000126">
    <property type="protein sequence ID" value="PIU36756.1"/>
    <property type="molecule type" value="Genomic_DNA"/>
</dbReference>
<dbReference type="Pfam" id="PF02910">
    <property type="entry name" value="Succ_DH_flav_C"/>
    <property type="match status" value="1"/>
</dbReference>
<evidence type="ECO:0000256" key="9">
    <source>
        <dbReference type="ARBA" id="ARBA00048305"/>
    </source>
</evidence>
<dbReference type="InterPro" id="IPR015939">
    <property type="entry name" value="Fum_Rdtase/Succ_DH_flav-like_C"/>
</dbReference>
<comment type="subcellular location">
    <subcellularLocation>
        <location evidence="11">Cytoplasm</location>
    </subcellularLocation>
</comment>
<dbReference type="GO" id="GO:0009435">
    <property type="term" value="P:NAD+ biosynthetic process"/>
    <property type="evidence" value="ECO:0007669"/>
    <property type="project" value="UniProtKB-UniPathway"/>
</dbReference>
<evidence type="ECO:0000256" key="11">
    <source>
        <dbReference type="RuleBase" id="RU362049"/>
    </source>
</evidence>
<dbReference type="UniPathway" id="UPA00253">
    <property type="reaction ID" value="UER00326"/>
</dbReference>
<evidence type="ECO:0000256" key="8">
    <source>
        <dbReference type="ARBA" id="ARBA00023002"/>
    </source>
</evidence>
<dbReference type="PRINTS" id="PR00368">
    <property type="entry name" value="FADPNR"/>
</dbReference>
<proteinExistence type="inferred from homology"/>
<comment type="similarity">
    <text evidence="3 11">Belongs to the FAD-dependent oxidoreductase 2 family. NadB subfamily.</text>
</comment>
<reference evidence="15" key="1">
    <citation type="submission" date="2017-09" db="EMBL/GenBank/DDBJ databases">
        <title>Depth-based differentiation of microbial function through sediment-hosted aquifers and enrichment of novel symbionts in the deep terrestrial subsurface.</title>
        <authorList>
            <person name="Probst A.J."/>
            <person name="Ladd B."/>
            <person name="Jarett J.K."/>
            <person name="Geller-Mcgrath D.E."/>
            <person name="Sieber C.M.K."/>
            <person name="Emerson J.B."/>
            <person name="Anantharaman K."/>
            <person name="Thomas B.C."/>
            <person name="Malmstrom R."/>
            <person name="Stieglmeier M."/>
            <person name="Klingl A."/>
            <person name="Woyke T."/>
            <person name="Ryan C.M."/>
            <person name="Banfield J.F."/>
        </authorList>
    </citation>
    <scope>NUCLEOTIDE SEQUENCE [LARGE SCALE GENOMIC DNA]</scope>
</reference>
<dbReference type="GO" id="GO:0008734">
    <property type="term" value="F:L-aspartate oxidase activity"/>
    <property type="evidence" value="ECO:0007669"/>
    <property type="project" value="UniProtKB-UniRule"/>
</dbReference>
<dbReference type="GO" id="GO:0005737">
    <property type="term" value="C:cytoplasm"/>
    <property type="evidence" value="ECO:0007669"/>
    <property type="project" value="UniProtKB-SubCell"/>
</dbReference>
<dbReference type="Proteomes" id="UP000230184">
    <property type="component" value="Unassembled WGS sequence"/>
</dbReference>
<dbReference type="InterPro" id="IPR003953">
    <property type="entry name" value="FAD-dep_OxRdtase_2_FAD-bd"/>
</dbReference>
<dbReference type="PANTHER" id="PTHR42716:SF2">
    <property type="entry name" value="L-ASPARTATE OXIDASE, CHLOROPLASTIC"/>
    <property type="match status" value="1"/>
</dbReference>
<keyword evidence="8 11" id="KW-0560">Oxidoreductase</keyword>
<evidence type="ECO:0000256" key="3">
    <source>
        <dbReference type="ARBA" id="ARBA00008562"/>
    </source>
</evidence>
<dbReference type="Gene3D" id="3.90.700.10">
    <property type="entry name" value="Succinate dehydrogenase/fumarate reductase flavoprotein, catalytic domain"/>
    <property type="match status" value="1"/>
</dbReference>
<dbReference type="PANTHER" id="PTHR42716">
    <property type="entry name" value="L-ASPARTATE OXIDASE"/>
    <property type="match status" value="1"/>
</dbReference>
<evidence type="ECO:0000256" key="1">
    <source>
        <dbReference type="ARBA" id="ARBA00001974"/>
    </source>
</evidence>
<evidence type="ECO:0000256" key="6">
    <source>
        <dbReference type="ARBA" id="ARBA00022642"/>
    </source>
</evidence>
<keyword evidence="7 11" id="KW-0274">FAD</keyword>
<evidence type="ECO:0000313" key="15">
    <source>
        <dbReference type="Proteomes" id="UP000230184"/>
    </source>
</evidence>
<evidence type="ECO:0000256" key="2">
    <source>
        <dbReference type="ARBA" id="ARBA00004950"/>
    </source>
</evidence>
<dbReference type="InterPro" id="IPR005288">
    <property type="entry name" value="NadB"/>
</dbReference>
<evidence type="ECO:0000313" key="14">
    <source>
        <dbReference type="EMBL" id="PIU36756.1"/>
    </source>
</evidence>
<dbReference type="Gene3D" id="3.50.50.60">
    <property type="entry name" value="FAD/NAD(P)-binding domain"/>
    <property type="match status" value="1"/>
</dbReference>
<comment type="cofactor">
    <cofactor evidence="1 11">
        <name>FAD</name>
        <dbReference type="ChEBI" id="CHEBI:57692"/>
    </cofactor>
</comment>
<dbReference type="EC" id="1.4.3.16" evidence="4 10"/>
<comment type="catalytic activity">
    <reaction evidence="9">
        <text>L-aspartate + O2 = iminosuccinate + H2O2</text>
        <dbReference type="Rhea" id="RHEA:25876"/>
        <dbReference type="ChEBI" id="CHEBI:15379"/>
        <dbReference type="ChEBI" id="CHEBI:16240"/>
        <dbReference type="ChEBI" id="CHEBI:29991"/>
        <dbReference type="ChEBI" id="CHEBI:77875"/>
        <dbReference type="EC" id="1.4.3.16"/>
    </reaction>
    <physiologicalReaction direction="left-to-right" evidence="9">
        <dbReference type="Rhea" id="RHEA:25877"/>
    </physiologicalReaction>
</comment>
<dbReference type="Pfam" id="PF00890">
    <property type="entry name" value="FAD_binding_2"/>
    <property type="match status" value="1"/>
</dbReference>
<keyword evidence="5 11" id="KW-0285">Flavoprotein</keyword>
<dbReference type="AlphaFoldDB" id="A0A2M6YTF9"/>
<evidence type="ECO:0000259" key="12">
    <source>
        <dbReference type="Pfam" id="PF00890"/>
    </source>
</evidence>
<comment type="caution">
    <text evidence="14">The sequence shown here is derived from an EMBL/GenBank/DDBJ whole genome shotgun (WGS) entry which is preliminary data.</text>
</comment>
<evidence type="ECO:0000256" key="5">
    <source>
        <dbReference type="ARBA" id="ARBA00022630"/>
    </source>
</evidence>
<feature type="domain" description="Fumarate reductase/succinate dehydrogenase flavoprotein-like C-terminal" evidence="13">
    <location>
        <begin position="411"/>
        <end position="485"/>
    </location>
</feature>
<feature type="domain" description="FAD-dependent oxidoreductase 2 FAD-binding" evidence="12">
    <location>
        <begin position="6"/>
        <end position="360"/>
    </location>
</feature>
<dbReference type="InterPro" id="IPR027477">
    <property type="entry name" value="Succ_DH/fumarate_Rdtase_cat_sf"/>
</dbReference>
<dbReference type="InterPro" id="IPR037099">
    <property type="entry name" value="Fum_R/Succ_DH_flav-like_C_sf"/>
</dbReference>
<dbReference type="SUPFAM" id="SSF46977">
    <property type="entry name" value="Succinate dehydrogenase/fumarate reductase flavoprotein C-terminal domain"/>
    <property type="match status" value="1"/>
</dbReference>
<evidence type="ECO:0000256" key="4">
    <source>
        <dbReference type="ARBA" id="ARBA00012173"/>
    </source>
</evidence>
<protein>
    <recommendedName>
        <fullName evidence="4 10">L-aspartate oxidase</fullName>
        <ecNumber evidence="4 10">1.4.3.16</ecNumber>
    </recommendedName>
</protein>
<dbReference type="SUPFAM" id="SSF56425">
    <property type="entry name" value="Succinate dehydrogenase/fumarate reductase flavoprotein, catalytic domain"/>
    <property type="match status" value="1"/>
</dbReference>
<evidence type="ECO:0000259" key="13">
    <source>
        <dbReference type="Pfam" id="PF02910"/>
    </source>
</evidence>
<dbReference type="Gene3D" id="1.20.58.100">
    <property type="entry name" value="Fumarate reductase/succinate dehydrogenase flavoprotein-like, C-terminal domain"/>
    <property type="match status" value="1"/>
</dbReference>
<keyword evidence="6 11" id="KW-0662">Pyridine nucleotide biosynthesis</keyword>